<evidence type="ECO:0000256" key="6">
    <source>
        <dbReference type="ARBA" id="ARBA00042471"/>
    </source>
</evidence>
<evidence type="ECO:0000256" key="10">
    <source>
        <dbReference type="ARBA" id="ARBA00043193"/>
    </source>
</evidence>
<dbReference type="InterPro" id="IPR005502">
    <property type="entry name" value="Ribosyl_crysJ1"/>
</dbReference>
<dbReference type="VEuPathDB" id="CryptoDB:Cvel_1531"/>
<reference evidence="12" key="1">
    <citation type="submission" date="2014-11" db="EMBL/GenBank/DDBJ databases">
        <authorList>
            <person name="Otto D Thomas"/>
            <person name="Naeem Raeece"/>
        </authorList>
    </citation>
    <scope>NUCLEOTIDE SEQUENCE</scope>
</reference>
<accession>A0A0G4HYJ3</accession>
<evidence type="ECO:0000256" key="8">
    <source>
        <dbReference type="ARBA" id="ARBA00042850"/>
    </source>
</evidence>
<dbReference type="Gene3D" id="1.10.4080.10">
    <property type="entry name" value="ADP-ribosylation/Crystallin J1"/>
    <property type="match status" value="1"/>
</dbReference>
<dbReference type="PANTHER" id="PTHR16222">
    <property type="entry name" value="ADP-RIBOSYLGLYCOHYDROLASE"/>
    <property type="match status" value="1"/>
</dbReference>
<evidence type="ECO:0000313" key="12">
    <source>
        <dbReference type="EMBL" id="CEM49604.1"/>
    </source>
</evidence>
<evidence type="ECO:0000256" key="4">
    <source>
        <dbReference type="ARBA" id="ARBA00041057"/>
    </source>
</evidence>
<evidence type="ECO:0000256" key="7">
    <source>
        <dbReference type="ARBA" id="ARBA00042722"/>
    </source>
</evidence>
<dbReference type="EC" id="3.2.1.143" evidence="2"/>
<evidence type="ECO:0000256" key="5">
    <source>
        <dbReference type="ARBA" id="ARBA00042398"/>
    </source>
</evidence>
<evidence type="ECO:0000256" key="11">
    <source>
        <dbReference type="ARBA" id="ARBA00049015"/>
    </source>
</evidence>
<evidence type="ECO:0000256" key="3">
    <source>
        <dbReference type="ARBA" id="ARBA00022801"/>
    </source>
</evidence>
<dbReference type="SUPFAM" id="SSF101478">
    <property type="entry name" value="ADP-ribosylglycohydrolase"/>
    <property type="match status" value="1"/>
</dbReference>
<organism evidence="12">
    <name type="scientific">Chromera velia CCMP2878</name>
    <dbReference type="NCBI Taxonomy" id="1169474"/>
    <lineage>
        <taxon>Eukaryota</taxon>
        <taxon>Sar</taxon>
        <taxon>Alveolata</taxon>
        <taxon>Colpodellida</taxon>
        <taxon>Chromeraceae</taxon>
        <taxon>Chromera</taxon>
    </lineage>
</organism>
<keyword evidence="3" id="KW-0378">Hydrolase</keyword>
<dbReference type="GO" id="GO:0004649">
    <property type="term" value="F:poly(ADP-ribose) glycohydrolase activity"/>
    <property type="evidence" value="ECO:0007669"/>
    <property type="project" value="UniProtKB-EC"/>
</dbReference>
<sequence>MALRCAESVLDLEAFSPEDVASRYRSWIYSEDEDRAFDTGPTILMVFETARRKQVSYHNAARLVFQERPQAAGVNGAHRNSVLAACGFLRDESLGSVAESECGLTHAHPVSISVSQAVNLMVRCLLRGVSLEDAIRNLSMCVEEPRCRAVLMKALEDFNRGADRHTLSRGGLADDVLRASLFFLYTTESLREAVQESIRFAGADNYCPVLVGALAGALHGWKQEDEVLLRENKMVRMPTDESERLHNVAERLQQSWAKKP</sequence>
<protein>
    <recommendedName>
        <fullName evidence="4">ADP-ribosylhydrolase ARH3</fullName>
        <ecNumber evidence="2">3.2.1.143</ecNumber>
    </recommendedName>
    <alternativeName>
        <fullName evidence="5">ADP-ribose glycohydrolase ARH3</fullName>
    </alternativeName>
    <alternativeName>
        <fullName evidence="6">ADP-ribosylhydrolase 3</fullName>
    </alternativeName>
    <alternativeName>
        <fullName evidence="9">O-acetyl-ADP-ribose deacetylase ARH3</fullName>
    </alternativeName>
    <alternativeName>
        <fullName evidence="10">Poly(ADP-ribose) glycohydrolase ARH3</fullName>
    </alternativeName>
    <alternativeName>
        <fullName evidence="8">[Protein ADP-ribosylarginine] hydrolase-like protein 2</fullName>
    </alternativeName>
    <alternativeName>
        <fullName evidence="7">[Protein ADP-ribosylserine] hydrolase</fullName>
    </alternativeName>
</protein>
<evidence type="ECO:0000256" key="2">
    <source>
        <dbReference type="ARBA" id="ARBA00012255"/>
    </source>
</evidence>
<dbReference type="PANTHER" id="PTHR16222:SF24">
    <property type="entry name" value="ADP-RIBOSYLHYDROLASE ARH3"/>
    <property type="match status" value="1"/>
</dbReference>
<name>A0A0G4HYJ3_9ALVE</name>
<dbReference type="InterPro" id="IPR050792">
    <property type="entry name" value="ADP-ribosylglycohydrolase"/>
</dbReference>
<evidence type="ECO:0000256" key="1">
    <source>
        <dbReference type="ARBA" id="ARBA00010702"/>
    </source>
</evidence>
<dbReference type="InterPro" id="IPR036705">
    <property type="entry name" value="Ribosyl_crysJ1_sf"/>
</dbReference>
<proteinExistence type="inferred from homology"/>
<comment type="similarity">
    <text evidence="1">Belongs to the ADP-ribosylglycohydrolase family.</text>
</comment>
<gene>
    <name evidence="12" type="ORF">Cvel_1531</name>
</gene>
<dbReference type="Pfam" id="PF03747">
    <property type="entry name" value="ADP_ribosyl_GH"/>
    <property type="match status" value="1"/>
</dbReference>
<evidence type="ECO:0000256" key="9">
    <source>
        <dbReference type="ARBA" id="ARBA00043187"/>
    </source>
</evidence>
<comment type="catalytic activity">
    <reaction evidence="11">
        <text>alpha-NAD(+) + H2O = ADP-D-ribose + nicotinamide + H(+)</text>
        <dbReference type="Rhea" id="RHEA:68792"/>
        <dbReference type="ChEBI" id="CHEBI:15377"/>
        <dbReference type="ChEBI" id="CHEBI:15378"/>
        <dbReference type="ChEBI" id="CHEBI:17154"/>
        <dbReference type="ChEBI" id="CHEBI:57967"/>
        <dbReference type="ChEBI" id="CHEBI:77017"/>
    </reaction>
</comment>
<dbReference type="AlphaFoldDB" id="A0A0G4HYJ3"/>
<dbReference type="EMBL" id="CDMZ01004388">
    <property type="protein sequence ID" value="CEM49604.1"/>
    <property type="molecule type" value="Genomic_DNA"/>
</dbReference>